<feature type="transmembrane region" description="Helical" evidence="2">
    <location>
        <begin position="266"/>
        <end position="284"/>
    </location>
</feature>
<keyword evidence="4" id="KW-1185">Reference proteome</keyword>
<evidence type="ECO:0000256" key="2">
    <source>
        <dbReference type="SAM" id="Phobius"/>
    </source>
</evidence>
<sequence>MMTTKTSDKNEKMVDQVEETPEISKKDLNQLFWRSFQMEFSWNYERQASLAYAYAMIPILKKLYKKKGDLSAALKRHLEFFNTTPHIVTMILGVSAAMEKSNAEDKNFDSSSINTVKASLMGPLAGIGDSFFWGTLRLIATGIGTSLSLKGNILGPILFLLVFNVPHIALRYILTKVGYNMGTGFLKKLQENGTMGNLTFGAAILGLMVIGGMSADMIVLNVPLTIGSGDSATAVQDILDGILPGLLPLAAFGVIYWLLGKEVKATTILVGMAVISILGAWAGIFG</sequence>
<dbReference type="PANTHER" id="PTHR32502:SF23">
    <property type="entry name" value="TRANSPORT PROTEIN, PTS SYSTEM"/>
    <property type="match status" value="1"/>
</dbReference>
<feature type="region of interest" description="Disordered" evidence="1">
    <location>
        <begin position="1"/>
        <end position="20"/>
    </location>
</feature>
<dbReference type="EMBL" id="BMJD01000020">
    <property type="protein sequence ID" value="GGB47211.1"/>
    <property type="molecule type" value="Genomic_DNA"/>
</dbReference>
<dbReference type="Proteomes" id="UP000621492">
    <property type="component" value="Unassembled WGS sequence"/>
</dbReference>
<feature type="transmembrane region" description="Helical" evidence="2">
    <location>
        <begin position="238"/>
        <end position="259"/>
    </location>
</feature>
<dbReference type="GO" id="GO:0009401">
    <property type="term" value="P:phosphoenolpyruvate-dependent sugar phosphotransferase system"/>
    <property type="evidence" value="ECO:0007669"/>
    <property type="project" value="InterPro"/>
</dbReference>
<protein>
    <submittedName>
        <fullName evidence="3">PTS mannose transporter subunit IID</fullName>
    </submittedName>
</protein>
<dbReference type="PANTHER" id="PTHR32502">
    <property type="entry name" value="N-ACETYLGALACTOSAMINE PERMEASE II COMPONENT-RELATED"/>
    <property type="match status" value="1"/>
</dbReference>
<dbReference type="GO" id="GO:0005886">
    <property type="term" value="C:plasma membrane"/>
    <property type="evidence" value="ECO:0007669"/>
    <property type="project" value="TreeGrafter"/>
</dbReference>
<dbReference type="AlphaFoldDB" id="A0A9W5TYN5"/>
<feature type="transmembrane region" description="Helical" evidence="2">
    <location>
        <begin position="195"/>
        <end position="218"/>
    </location>
</feature>
<keyword evidence="2" id="KW-1133">Transmembrane helix</keyword>
<organism evidence="3 4">
    <name type="scientific">Lentibacillus populi</name>
    <dbReference type="NCBI Taxonomy" id="1827502"/>
    <lineage>
        <taxon>Bacteria</taxon>
        <taxon>Bacillati</taxon>
        <taxon>Bacillota</taxon>
        <taxon>Bacilli</taxon>
        <taxon>Bacillales</taxon>
        <taxon>Bacillaceae</taxon>
        <taxon>Lentibacillus</taxon>
    </lineage>
</organism>
<dbReference type="Pfam" id="PF03613">
    <property type="entry name" value="EIID-AGA"/>
    <property type="match status" value="1"/>
</dbReference>
<accession>A0A9W5TYN5</accession>
<keyword evidence="2" id="KW-0472">Membrane</keyword>
<feature type="compositionally biased region" description="Basic and acidic residues" evidence="1">
    <location>
        <begin position="1"/>
        <end position="15"/>
    </location>
</feature>
<dbReference type="InterPro" id="IPR004704">
    <property type="entry name" value="PTS_IID_man"/>
</dbReference>
<feature type="transmembrane region" description="Helical" evidence="2">
    <location>
        <begin position="153"/>
        <end position="174"/>
    </location>
</feature>
<reference evidence="3" key="2">
    <citation type="submission" date="2020-09" db="EMBL/GenBank/DDBJ databases">
        <authorList>
            <person name="Sun Q."/>
            <person name="Zhou Y."/>
        </authorList>
    </citation>
    <scope>NUCLEOTIDE SEQUENCE</scope>
    <source>
        <strain evidence="3">CGMCC 1.15454</strain>
    </source>
</reference>
<dbReference type="PROSITE" id="PS51108">
    <property type="entry name" value="PTS_EIID"/>
    <property type="match status" value="1"/>
</dbReference>
<proteinExistence type="predicted"/>
<keyword evidence="2" id="KW-0812">Transmembrane</keyword>
<evidence type="ECO:0000313" key="3">
    <source>
        <dbReference type="EMBL" id="GGB47211.1"/>
    </source>
</evidence>
<gene>
    <name evidence="3" type="ORF">GCM10011409_25900</name>
</gene>
<name>A0A9W5TYN5_9BACI</name>
<dbReference type="InterPro" id="IPR050303">
    <property type="entry name" value="GatZ_KbaZ_carbometab"/>
</dbReference>
<evidence type="ECO:0000256" key="1">
    <source>
        <dbReference type="SAM" id="MobiDB-lite"/>
    </source>
</evidence>
<evidence type="ECO:0000313" key="4">
    <source>
        <dbReference type="Proteomes" id="UP000621492"/>
    </source>
</evidence>
<reference evidence="3" key="1">
    <citation type="journal article" date="2014" name="Int. J. Syst. Evol. Microbiol.">
        <title>Complete genome sequence of Corynebacterium casei LMG S-19264T (=DSM 44701T), isolated from a smear-ripened cheese.</title>
        <authorList>
            <consortium name="US DOE Joint Genome Institute (JGI-PGF)"/>
            <person name="Walter F."/>
            <person name="Albersmeier A."/>
            <person name="Kalinowski J."/>
            <person name="Ruckert C."/>
        </authorList>
    </citation>
    <scope>NUCLEOTIDE SEQUENCE</scope>
    <source>
        <strain evidence="3">CGMCC 1.15454</strain>
    </source>
</reference>
<comment type="caution">
    <text evidence="3">The sequence shown here is derived from an EMBL/GenBank/DDBJ whole genome shotgun (WGS) entry which is preliminary data.</text>
</comment>